<accession>A0A9P9WY30</accession>
<feature type="compositionally biased region" description="Basic and acidic residues" evidence="1">
    <location>
        <begin position="1"/>
        <end position="12"/>
    </location>
</feature>
<dbReference type="AlphaFoldDB" id="A0A9P9WY30"/>
<evidence type="ECO:0000313" key="2">
    <source>
        <dbReference type="EMBL" id="KAI1881234.1"/>
    </source>
</evidence>
<feature type="compositionally biased region" description="Polar residues" evidence="1">
    <location>
        <begin position="102"/>
        <end position="116"/>
    </location>
</feature>
<keyword evidence="3" id="KW-1185">Reference proteome</keyword>
<protein>
    <submittedName>
        <fullName evidence="2">Uncharacterized protein</fullName>
    </submittedName>
</protein>
<gene>
    <name evidence="2" type="ORF">JX265_000060</name>
</gene>
<proteinExistence type="predicted"/>
<feature type="compositionally biased region" description="Basic and acidic residues" evidence="1">
    <location>
        <begin position="186"/>
        <end position="195"/>
    </location>
</feature>
<feature type="region of interest" description="Disordered" evidence="1">
    <location>
        <begin position="1"/>
        <end position="34"/>
    </location>
</feature>
<comment type="caution">
    <text evidence="2">The sequence shown here is derived from an EMBL/GenBank/DDBJ whole genome shotgun (WGS) entry which is preliminary data.</text>
</comment>
<dbReference type="Proteomes" id="UP000829685">
    <property type="component" value="Unassembled WGS sequence"/>
</dbReference>
<organism evidence="2 3">
    <name type="scientific">Neoarthrinium moseri</name>
    <dbReference type="NCBI Taxonomy" id="1658444"/>
    <lineage>
        <taxon>Eukaryota</taxon>
        <taxon>Fungi</taxon>
        <taxon>Dikarya</taxon>
        <taxon>Ascomycota</taxon>
        <taxon>Pezizomycotina</taxon>
        <taxon>Sordariomycetes</taxon>
        <taxon>Xylariomycetidae</taxon>
        <taxon>Amphisphaeriales</taxon>
        <taxon>Apiosporaceae</taxon>
        <taxon>Neoarthrinium</taxon>
    </lineage>
</organism>
<feature type="region of interest" description="Disordered" evidence="1">
    <location>
        <begin position="102"/>
        <end position="143"/>
    </location>
</feature>
<dbReference type="EMBL" id="JAFIMR010000001">
    <property type="protein sequence ID" value="KAI1881234.1"/>
    <property type="molecule type" value="Genomic_DNA"/>
</dbReference>
<sequence>MFLRTIPEDPHNHTRSTSKRKENQRRNSSSEVSAYIDLYRNESIPRAQHVEHSKLPVGNLDETHHAPELQETTPNAAEPAGQEQKTEKQSWADLGLVELQTSPLHQCRSPSSSNYPSEGIRSEECLSPARTTKANPKRSFDGSDISRYCLSRARASEWLRSTDLSDGNERNLTATLEEELAAFEHQDGSMTEERTNTVAEDEAGPDRDAASDGNRGSVGEDEDRCTANRERTAVNAMVTSEVVTEPQKHNKSKMMRWLCKSYKQAKKRLVKAKRKE</sequence>
<evidence type="ECO:0000313" key="3">
    <source>
        <dbReference type="Proteomes" id="UP000829685"/>
    </source>
</evidence>
<evidence type="ECO:0000256" key="1">
    <source>
        <dbReference type="SAM" id="MobiDB-lite"/>
    </source>
</evidence>
<feature type="region of interest" description="Disordered" evidence="1">
    <location>
        <begin position="186"/>
        <end position="256"/>
    </location>
</feature>
<name>A0A9P9WY30_9PEZI</name>
<reference evidence="2" key="1">
    <citation type="submission" date="2021-03" db="EMBL/GenBank/DDBJ databases">
        <title>Revisited historic fungal species revealed as producer of novel bioactive compounds through whole genome sequencing and comparative genomics.</title>
        <authorList>
            <person name="Vignolle G.A."/>
            <person name="Hochenegger N."/>
            <person name="Mach R.L."/>
            <person name="Mach-Aigner A.R."/>
            <person name="Javad Rahimi M."/>
            <person name="Salim K.A."/>
            <person name="Chan C.M."/>
            <person name="Lim L.B.L."/>
            <person name="Cai F."/>
            <person name="Druzhinina I.S."/>
            <person name="U'Ren J.M."/>
            <person name="Derntl C."/>
        </authorList>
    </citation>
    <scope>NUCLEOTIDE SEQUENCE</scope>
    <source>
        <strain evidence="2">TUCIM 5799</strain>
    </source>
</reference>